<dbReference type="Proteomes" id="UP001500738">
    <property type="component" value="Unassembled WGS sequence"/>
</dbReference>
<dbReference type="EMBL" id="BAAAFE010000007">
    <property type="protein sequence ID" value="GAA0864463.1"/>
    <property type="molecule type" value="Genomic_DNA"/>
</dbReference>
<dbReference type="InterPro" id="IPR013424">
    <property type="entry name" value="Ice-binding_C"/>
</dbReference>
<reference evidence="5 6" key="1">
    <citation type="journal article" date="2019" name="Int. J. Syst. Evol. Microbiol.">
        <title>The Global Catalogue of Microorganisms (GCM) 10K type strain sequencing project: providing services to taxonomists for standard genome sequencing and annotation.</title>
        <authorList>
            <consortium name="The Broad Institute Genomics Platform"/>
            <consortium name="The Broad Institute Genome Sequencing Center for Infectious Disease"/>
            <person name="Wu L."/>
            <person name="Ma J."/>
        </authorList>
    </citation>
    <scope>NUCLEOTIDE SEQUENCE [LARGE SCALE GENOMIC DNA]</scope>
    <source>
        <strain evidence="5 6">JCM 15910</strain>
    </source>
</reference>
<sequence>MRSLKAAAAAALLLPATANAATVVNGDFETGPNPGSFTTVNAGGTIGAWTVVSGSVDYIGNYWQPQGGSRSVDLNGNSQGAIEQAIATVIGQAYEVTFWLAGNPDNGPEIKTVKVAAADANGMFTFDTFGVSRAAMGWQKYTFNFTANSTSTLLSFASQNQSAYGAALDTVSIAAVPEPATWAMMLFGFVLVGGAMRRRTAARPANHLSFA</sequence>
<accession>A0ABN1M5C6</accession>
<feature type="transmembrane region" description="Helical" evidence="1">
    <location>
        <begin position="179"/>
        <end position="196"/>
    </location>
</feature>
<dbReference type="SUPFAM" id="SSF49785">
    <property type="entry name" value="Galactose-binding domain-like"/>
    <property type="match status" value="1"/>
</dbReference>
<dbReference type="Gene3D" id="2.60.120.260">
    <property type="entry name" value="Galactose-binding domain-like"/>
    <property type="match status" value="1"/>
</dbReference>
<evidence type="ECO:0000256" key="1">
    <source>
        <dbReference type="SAM" id="Phobius"/>
    </source>
</evidence>
<dbReference type="InterPro" id="IPR027576">
    <property type="entry name" value="Choice_anch_C_dom"/>
</dbReference>
<gene>
    <name evidence="5" type="ORF">GCM10009115_19110</name>
</gene>
<evidence type="ECO:0000256" key="2">
    <source>
        <dbReference type="SAM" id="SignalP"/>
    </source>
</evidence>
<dbReference type="RefSeq" id="WP_246553519.1">
    <property type="nucleotide sequence ID" value="NZ_BAAAFE010000007.1"/>
</dbReference>
<dbReference type="NCBIfam" id="NF035944">
    <property type="entry name" value="PEPxxWA-CTERM"/>
    <property type="match status" value="1"/>
</dbReference>
<dbReference type="NCBIfam" id="TIGR04362">
    <property type="entry name" value="choice_anch_C"/>
    <property type="match status" value="1"/>
</dbReference>
<evidence type="ECO:0000313" key="5">
    <source>
        <dbReference type="EMBL" id="GAA0864463.1"/>
    </source>
</evidence>
<feature type="domain" description="Ice-binding protein C-terminal" evidence="4">
    <location>
        <begin position="175"/>
        <end position="199"/>
    </location>
</feature>
<comment type="caution">
    <text evidence="5">The sequence shown here is derived from an EMBL/GenBank/DDBJ whole genome shotgun (WGS) entry which is preliminary data.</text>
</comment>
<evidence type="ECO:0000313" key="6">
    <source>
        <dbReference type="Proteomes" id="UP001500738"/>
    </source>
</evidence>
<keyword evidence="1" id="KW-0812">Transmembrane</keyword>
<dbReference type="InterPro" id="IPR006946">
    <property type="entry name" value="DGR2-like_dom"/>
</dbReference>
<evidence type="ECO:0000259" key="3">
    <source>
        <dbReference type="Pfam" id="PF04862"/>
    </source>
</evidence>
<evidence type="ECO:0008006" key="7">
    <source>
        <dbReference type="Google" id="ProtNLM"/>
    </source>
</evidence>
<proteinExistence type="predicted"/>
<evidence type="ECO:0000259" key="4">
    <source>
        <dbReference type="Pfam" id="PF07589"/>
    </source>
</evidence>
<keyword evidence="1" id="KW-0472">Membrane</keyword>
<feature type="signal peptide" evidence="2">
    <location>
        <begin position="1"/>
        <end position="20"/>
    </location>
</feature>
<keyword evidence="6" id="KW-1185">Reference proteome</keyword>
<name>A0ABN1M5C6_9SPHN</name>
<feature type="domain" description="DUF642" evidence="3">
    <location>
        <begin position="23"/>
        <end position="173"/>
    </location>
</feature>
<keyword evidence="1" id="KW-1133">Transmembrane helix</keyword>
<organism evidence="5 6">
    <name type="scientific">Sphingopyxis soli</name>
    <dbReference type="NCBI Taxonomy" id="592051"/>
    <lineage>
        <taxon>Bacteria</taxon>
        <taxon>Pseudomonadati</taxon>
        <taxon>Pseudomonadota</taxon>
        <taxon>Alphaproteobacteria</taxon>
        <taxon>Sphingomonadales</taxon>
        <taxon>Sphingomonadaceae</taxon>
        <taxon>Sphingopyxis</taxon>
    </lineage>
</organism>
<dbReference type="Pfam" id="PF04862">
    <property type="entry name" value="DUF642"/>
    <property type="match status" value="1"/>
</dbReference>
<keyword evidence="2" id="KW-0732">Signal</keyword>
<dbReference type="NCBIfam" id="TIGR02595">
    <property type="entry name" value="PEP_CTERM"/>
    <property type="match status" value="1"/>
</dbReference>
<protein>
    <recommendedName>
        <fullName evidence="7">DUF642 domain-containing protein</fullName>
    </recommendedName>
</protein>
<dbReference type="InterPro" id="IPR008979">
    <property type="entry name" value="Galactose-bd-like_sf"/>
</dbReference>
<feature type="chain" id="PRO_5047121411" description="DUF642 domain-containing protein" evidence="2">
    <location>
        <begin position="21"/>
        <end position="211"/>
    </location>
</feature>
<dbReference type="Pfam" id="PF07589">
    <property type="entry name" value="PEP-CTERM"/>
    <property type="match status" value="1"/>
</dbReference>